<dbReference type="EMBL" id="QPKB01000007">
    <property type="protein sequence ID" value="RWR88381.1"/>
    <property type="molecule type" value="Genomic_DNA"/>
</dbReference>
<keyword evidence="2" id="KW-1185">Reference proteome</keyword>
<organism evidence="1 2">
    <name type="scientific">Cinnamomum micranthum f. kanehirae</name>
    <dbReference type="NCBI Taxonomy" id="337451"/>
    <lineage>
        <taxon>Eukaryota</taxon>
        <taxon>Viridiplantae</taxon>
        <taxon>Streptophyta</taxon>
        <taxon>Embryophyta</taxon>
        <taxon>Tracheophyta</taxon>
        <taxon>Spermatophyta</taxon>
        <taxon>Magnoliopsida</taxon>
        <taxon>Magnoliidae</taxon>
        <taxon>Laurales</taxon>
        <taxon>Lauraceae</taxon>
        <taxon>Cinnamomum</taxon>
    </lineage>
</organism>
<evidence type="ECO:0000313" key="2">
    <source>
        <dbReference type="Proteomes" id="UP000283530"/>
    </source>
</evidence>
<accession>A0A443PCC0</accession>
<reference evidence="1 2" key="1">
    <citation type="journal article" date="2019" name="Nat. Plants">
        <title>Stout camphor tree genome fills gaps in understanding of flowering plant genome evolution.</title>
        <authorList>
            <person name="Chaw S.M."/>
            <person name="Liu Y.C."/>
            <person name="Wu Y.W."/>
            <person name="Wang H.Y."/>
            <person name="Lin C.I."/>
            <person name="Wu C.S."/>
            <person name="Ke H.M."/>
            <person name="Chang L.Y."/>
            <person name="Hsu C.Y."/>
            <person name="Yang H.T."/>
            <person name="Sudianto E."/>
            <person name="Hsu M.H."/>
            <person name="Wu K.P."/>
            <person name="Wang L.N."/>
            <person name="Leebens-Mack J.H."/>
            <person name="Tsai I.J."/>
        </authorList>
    </citation>
    <scope>NUCLEOTIDE SEQUENCE [LARGE SCALE GENOMIC DNA]</scope>
    <source>
        <strain evidence="2">cv. Chaw 1501</strain>
        <tissue evidence="1">Young leaves</tissue>
    </source>
</reference>
<dbReference type="AlphaFoldDB" id="A0A443PCC0"/>
<protein>
    <submittedName>
        <fullName evidence="1">Uncharacterized protein</fullName>
    </submittedName>
</protein>
<sequence length="135" mass="15030">MAPLLPHTPQRKMEQNYSVPVNYNSLFFTLCQTKTIITMPSRDPLPLPSQNAPTIPSSTTPTDHLTLFSLSLSQSPESQGYELTSSSGEEGKTFWRKYAMERNHGCLSMQIIFTCSATYPVAGKDPPSMQTKCTH</sequence>
<comment type="caution">
    <text evidence="1">The sequence shown here is derived from an EMBL/GenBank/DDBJ whole genome shotgun (WGS) entry which is preliminary data.</text>
</comment>
<dbReference type="Proteomes" id="UP000283530">
    <property type="component" value="Unassembled WGS sequence"/>
</dbReference>
<name>A0A443PCC0_9MAGN</name>
<evidence type="ECO:0000313" key="1">
    <source>
        <dbReference type="EMBL" id="RWR88381.1"/>
    </source>
</evidence>
<proteinExistence type="predicted"/>
<gene>
    <name evidence="1" type="ORF">CKAN_01738800</name>
</gene>